<protein>
    <submittedName>
        <fullName evidence="1">Uncharacterized protein</fullName>
    </submittedName>
</protein>
<name>A0A401XJA8_9FLAO</name>
<accession>A0A401XJA8</accession>
<dbReference type="Proteomes" id="UP000286715">
    <property type="component" value="Unassembled WGS sequence"/>
</dbReference>
<evidence type="ECO:0000313" key="1">
    <source>
        <dbReference type="EMBL" id="GCD77064.1"/>
    </source>
</evidence>
<proteinExistence type="predicted"/>
<comment type="caution">
    <text evidence="1">The sequence shown here is derived from an EMBL/GenBank/DDBJ whole genome shotgun (WGS) entry which is preliminary data.</text>
</comment>
<dbReference type="AlphaFoldDB" id="A0A401XJA8"/>
<organism evidence="1 2">
    <name type="scientific">Thermaurantimonas aggregans</name>
    <dbReference type="NCBI Taxonomy" id="2173829"/>
    <lineage>
        <taxon>Bacteria</taxon>
        <taxon>Pseudomonadati</taxon>
        <taxon>Bacteroidota</taxon>
        <taxon>Flavobacteriia</taxon>
        <taxon>Flavobacteriales</taxon>
        <taxon>Schleiferiaceae</taxon>
        <taxon>Thermaurantimonas</taxon>
    </lineage>
</organism>
<sequence length="97" mass="11639">MEVTFVALKRIQLFKFLLMSMPKFLIADNTDFPEDIFVIHTEYPRFILNMSTDELEWLDDVDLGEEDDIPAEIMQLLEEADSFYDREMERYENFDAE</sequence>
<dbReference type="EMBL" id="BHZE01000003">
    <property type="protein sequence ID" value="GCD77064.1"/>
    <property type="molecule type" value="Genomic_DNA"/>
</dbReference>
<reference evidence="1 2" key="1">
    <citation type="submission" date="2018-11" db="EMBL/GenBank/DDBJ databases">
        <title>Schleiferia aggregans sp. nov., a moderately thermophilic heterotrophic bacterium isolated from microbial mats at a terrestrial hot spring.</title>
        <authorList>
            <person name="Iino T."/>
            <person name="Ohkuma M."/>
            <person name="Haruta S."/>
        </authorList>
    </citation>
    <scope>NUCLEOTIDE SEQUENCE [LARGE SCALE GENOMIC DNA]</scope>
    <source>
        <strain evidence="1 2">LA</strain>
    </source>
</reference>
<keyword evidence="2" id="KW-1185">Reference proteome</keyword>
<evidence type="ECO:0000313" key="2">
    <source>
        <dbReference type="Proteomes" id="UP000286715"/>
    </source>
</evidence>
<gene>
    <name evidence="1" type="ORF">JCM31826_05460</name>
</gene>